<dbReference type="SUPFAM" id="SSF51197">
    <property type="entry name" value="Clavaminate synthase-like"/>
    <property type="match status" value="1"/>
</dbReference>
<reference evidence="4" key="1">
    <citation type="journal article" date="2018" name="Nat. Microbiol.">
        <title>Leveraging single-cell genomics to expand the fungal tree of life.</title>
        <authorList>
            <person name="Ahrendt S.R."/>
            <person name="Quandt C.A."/>
            <person name="Ciobanu D."/>
            <person name="Clum A."/>
            <person name="Salamov A."/>
            <person name="Andreopoulos B."/>
            <person name="Cheng J.F."/>
            <person name="Woyke T."/>
            <person name="Pelin A."/>
            <person name="Henrissat B."/>
            <person name="Reynolds N.K."/>
            <person name="Benny G.L."/>
            <person name="Smith M.E."/>
            <person name="James T.Y."/>
            <person name="Grigoriev I.V."/>
        </authorList>
    </citation>
    <scope>NUCLEOTIDE SEQUENCE [LARGE SCALE GENOMIC DNA]</scope>
</reference>
<dbReference type="InterPro" id="IPR027450">
    <property type="entry name" value="AlkB-like"/>
</dbReference>
<gene>
    <name evidence="3" type="ORF">BJ684DRAFT_22115</name>
</gene>
<evidence type="ECO:0000313" key="4">
    <source>
        <dbReference type="Proteomes" id="UP000267251"/>
    </source>
</evidence>
<dbReference type="InterPro" id="IPR037151">
    <property type="entry name" value="AlkB-like_sf"/>
</dbReference>
<dbReference type="AlphaFoldDB" id="A0A4P9XY00"/>
<feature type="compositionally biased region" description="Basic and acidic residues" evidence="1">
    <location>
        <begin position="26"/>
        <end position="41"/>
    </location>
</feature>
<dbReference type="PANTHER" id="PTHR12463">
    <property type="entry name" value="OXYGENASE-RELATED"/>
    <property type="match status" value="1"/>
</dbReference>
<dbReference type="Gene3D" id="2.60.120.590">
    <property type="entry name" value="Alpha-ketoglutarate-dependent dioxygenase AlkB-like"/>
    <property type="match status" value="1"/>
</dbReference>
<dbReference type="GO" id="GO:0070988">
    <property type="term" value="P:demethylation"/>
    <property type="evidence" value="ECO:0007669"/>
    <property type="project" value="InterPro"/>
</dbReference>
<dbReference type="InterPro" id="IPR032857">
    <property type="entry name" value="ALKBH4"/>
</dbReference>
<dbReference type="GO" id="GO:0032451">
    <property type="term" value="F:demethylase activity"/>
    <property type="evidence" value="ECO:0007669"/>
    <property type="project" value="TreeGrafter"/>
</dbReference>
<organism evidence="3 4">
    <name type="scientific">Piptocephalis cylindrospora</name>
    <dbReference type="NCBI Taxonomy" id="1907219"/>
    <lineage>
        <taxon>Eukaryota</taxon>
        <taxon>Fungi</taxon>
        <taxon>Fungi incertae sedis</taxon>
        <taxon>Zoopagomycota</taxon>
        <taxon>Zoopagomycotina</taxon>
        <taxon>Zoopagomycetes</taxon>
        <taxon>Zoopagales</taxon>
        <taxon>Piptocephalidaceae</taxon>
        <taxon>Piptocephalis</taxon>
    </lineage>
</organism>
<dbReference type="GO" id="GO:0016491">
    <property type="term" value="F:oxidoreductase activity"/>
    <property type="evidence" value="ECO:0007669"/>
    <property type="project" value="TreeGrafter"/>
</dbReference>
<protein>
    <recommendedName>
        <fullName evidence="2">Fe2OG dioxygenase domain-containing protein</fullName>
    </recommendedName>
</protein>
<keyword evidence="4" id="KW-1185">Reference proteome</keyword>
<dbReference type="PANTHER" id="PTHR12463:SF1">
    <property type="entry name" value="2-OXOGLUTARATE AND FE-DEPENDENT OXYGENASE FAMILY PROTEIN"/>
    <property type="match status" value="1"/>
</dbReference>
<dbReference type="PROSITE" id="PS51471">
    <property type="entry name" value="FE2OG_OXY"/>
    <property type="match status" value="1"/>
</dbReference>
<feature type="domain" description="Fe2OG dioxygenase" evidence="2">
    <location>
        <begin position="194"/>
        <end position="303"/>
    </location>
</feature>
<dbReference type="EMBL" id="KZ989002">
    <property type="protein sequence ID" value="RKP11333.1"/>
    <property type="molecule type" value="Genomic_DNA"/>
</dbReference>
<sequence length="309" mass="33926">MSRTMTMVSIGTGEGGDAKVAASDAARTEVEHHPPFQDPHHPLPSTMNPHGPSAPTIGFVDDNGRPHRASIATDRASSTSISLDNASIQPTKSSGDSSIPPKVKAATHTPPPGLTVIPEILTVEEEEALIREVDARPWSGKGAGLNPELRRRTQQYGYIFSYRLRQVTEDLGELPEIFKPLLERVAHLFPSDEPPDSVIVNEYEVGQGIMPHVDSLKFGPVVISVSLLSPCALHVCRVRKKGEEAESADDHTLALHRRSAVVLSGESRYGYTHGISKDEIDWVDEERLVRSRRISLTIRRIQGYGWTVE</sequence>
<dbReference type="Proteomes" id="UP000267251">
    <property type="component" value="Unassembled WGS sequence"/>
</dbReference>
<dbReference type="OrthoDB" id="271595at2759"/>
<dbReference type="Pfam" id="PF13532">
    <property type="entry name" value="2OG-FeII_Oxy_2"/>
    <property type="match status" value="1"/>
</dbReference>
<evidence type="ECO:0000256" key="1">
    <source>
        <dbReference type="SAM" id="MobiDB-lite"/>
    </source>
</evidence>
<name>A0A4P9XY00_9FUNG</name>
<dbReference type="InterPro" id="IPR005123">
    <property type="entry name" value="Oxoglu/Fe-dep_dioxygenase_dom"/>
</dbReference>
<evidence type="ECO:0000259" key="2">
    <source>
        <dbReference type="PROSITE" id="PS51471"/>
    </source>
</evidence>
<accession>A0A4P9XY00</accession>
<evidence type="ECO:0000313" key="3">
    <source>
        <dbReference type="EMBL" id="RKP11333.1"/>
    </source>
</evidence>
<feature type="compositionally biased region" description="Polar residues" evidence="1">
    <location>
        <begin position="75"/>
        <end position="97"/>
    </location>
</feature>
<proteinExistence type="predicted"/>
<feature type="region of interest" description="Disordered" evidence="1">
    <location>
        <begin position="1"/>
        <end position="115"/>
    </location>
</feature>